<name>A0A0L9VDH9_PHAAN</name>
<sequence>MNTLNLLQTQEQSQLFKPGYPRTVLSAQDENNGSLGSILKHVEAIVQHVIQLVMKHVVEPIVEHVVDHVVEPILDLVVEPMVQPIMVQFFMVPSNA</sequence>
<dbReference type="AlphaFoldDB" id="A0A0L9VDH9"/>
<organism evidence="1 2">
    <name type="scientific">Phaseolus angularis</name>
    <name type="common">Azuki bean</name>
    <name type="synonym">Vigna angularis</name>
    <dbReference type="NCBI Taxonomy" id="3914"/>
    <lineage>
        <taxon>Eukaryota</taxon>
        <taxon>Viridiplantae</taxon>
        <taxon>Streptophyta</taxon>
        <taxon>Embryophyta</taxon>
        <taxon>Tracheophyta</taxon>
        <taxon>Spermatophyta</taxon>
        <taxon>Magnoliopsida</taxon>
        <taxon>eudicotyledons</taxon>
        <taxon>Gunneridae</taxon>
        <taxon>Pentapetalae</taxon>
        <taxon>rosids</taxon>
        <taxon>fabids</taxon>
        <taxon>Fabales</taxon>
        <taxon>Fabaceae</taxon>
        <taxon>Papilionoideae</taxon>
        <taxon>50 kb inversion clade</taxon>
        <taxon>NPAAA clade</taxon>
        <taxon>indigoferoid/millettioid clade</taxon>
        <taxon>Phaseoleae</taxon>
        <taxon>Vigna</taxon>
    </lineage>
</organism>
<dbReference type="EMBL" id="CM003379">
    <property type="protein sequence ID" value="KOM53115.1"/>
    <property type="molecule type" value="Genomic_DNA"/>
</dbReference>
<dbReference type="Gramene" id="KOM53115">
    <property type="protein sequence ID" value="KOM53115"/>
    <property type="gene ID" value="LR48_Vigan09g177400"/>
</dbReference>
<proteinExistence type="predicted"/>
<gene>
    <name evidence="1" type="ORF">LR48_Vigan09g177400</name>
</gene>
<dbReference type="Proteomes" id="UP000053144">
    <property type="component" value="Chromosome 9"/>
</dbReference>
<accession>A0A0L9VDH9</accession>
<evidence type="ECO:0000313" key="2">
    <source>
        <dbReference type="Proteomes" id="UP000053144"/>
    </source>
</evidence>
<reference evidence="2" key="1">
    <citation type="journal article" date="2015" name="Proc. Natl. Acad. Sci. U.S.A.">
        <title>Genome sequencing of adzuki bean (Vigna angularis) provides insight into high starch and low fat accumulation and domestication.</title>
        <authorList>
            <person name="Yang K."/>
            <person name="Tian Z."/>
            <person name="Chen C."/>
            <person name="Luo L."/>
            <person name="Zhao B."/>
            <person name="Wang Z."/>
            <person name="Yu L."/>
            <person name="Li Y."/>
            <person name="Sun Y."/>
            <person name="Li W."/>
            <person name="Chen Y."/>
            <person name="Li Y."/>
            <person name="Zhang Y."/>
            <person name="Ai D."/>
            <person name="Zhao J."/>
            <person name="Shang C."/>
            <person name="Ma Y."/>
            <person name="Wu B."/>
            <person name="Wang M."/>
            <person name="Gao L."/>
            <person name="Sun D."/>
            <person name="Zhang P."/>
            <person name="Guo F."/>
            <person name="Wang W."/>
            <person name="Li Y."/>
            <person name="Wang J."/>
            <person name="Varshney R.K."/>
            <person name="Wang J."/>
            <person name="Ling H.Q."/>
            <person name="Wan P."/>
        </authorList>
    </citation>
    <scope>NUCLEOTIDE SEQUENCE</scope>
    <source>
        <strain evidence="2">cv. Jingnong 6</strain>
    </source>
</reference>
<evidence type="ECO:0000313" key="1">
    <source>
        <dbReference type="EMBL" id="KOM53115.1"/>
    </source>
</evidence>
<protein>
    <submittedName>
        <fullName evidence="1">Uncharacterized protein</fullName>
    </submittedName>
</protein>